<evidence type="ECO:0000313" key="2">
    <source>
        <dbReference type="EMBL" id="GHB94784.1"/>
    </source>
</evidence>
<name>A0A8J3DFS3_9BACT</name>
<keyword evidence="1" id="KW-0472">Membrane</keyword>
<organism evidence="2 3">
    <name type="scientific">Cerasicoccus arenae</name>
    <dbReference type="NCBI Taxonomy" id="424488"/>
    <lineage>
        <taxon>Bacteria</taxon>
        <taxon>Pseudomonadati</taxon>
        <taxon>Verrucomicrobiota</taxon>
        <taxon>Opitutia</taxon>
        <taxon>Puniceicoccales</taxon>
        <taxon>Cerasicoccaceae</taxon>
        <taxon>Cerasicoccus</taxon>
    </lineage>
</organism>
<comment type="caution">
    <text evidence="2">The sequence shown here is derived from an EMBL/GenBank/DDBJ whole genome shotgun (WGS) entry which is preliminary data.</text>
</comment>
<evidence type="ECO:0000313" key="3">
    <source>
        <dbReference type="Proteomes" id="UP000642829"/>
    </source>
</evidence>
<dbReference type="AlphaFoldDB" id="A0A8J3DFS3"/>
<gene>
    <name evidence="2" type="ORF">GCM10007047_07900</name>
</gene>
<protein>
    <submittedName>
        <fullName evidence="2">Uncharacterized protein</fullName>
    </submittedName>
</protein>
<sequence>MANGVGEADRLVDKGFQRALLVVLAFTLGLMAALTVPAYILRGRKDLGKSSRP</sequence>
<evidence type="ECO:0000256" key="1">
    <source>
        <dbReference type="SAM" id="Phobius"/>
    </source>
</evidence>
<reference evidence="2" key="2">
    <citation type="submission" date="2020-09" db="EMBL/GenBank/DDBJ databases">
        <authorList>
            <person name="Sun Q."/>
            <person name="Kim S."/>
        </authorList>
    </citation>
    <scope>NUCLEOTIDE SEQUENCE</scope>
    <source>
        <strain evidence="2">KCTC 12870</strain>
    </source>
</reference>
<keyword evidence="1" id="KW-0812">Transmembrane</keyword>
<keyword evidence="1" id="KW-1133">Transmembrane helix</keyword>
<dbReference type="EMBL" id="BMXG01000004">
    <property type="protein sequence ID" value="GHB94784.1"/>
    <property type="molecule type" value="Genomic_DNA"/>
</dbReference>
<feature type="transmembrane region" description="Helical" evidence="1">
    <location>
        <begin position="20"/>
        <end position="41"/>
    </location>
</feature>
<proteinExistence type="predicted"/>
<reference evidence="2" key="1">
    <citation type="journal article" date="2014" name="Int. J. Syst. Evol. Microbiol.">
        <title>Complete genome sequence of Corynebacterium casei LMG S-19264T (=DSM 44701T), isolated from a smear-ripened cheese.</title>
        <authorList>
            <consortium name="US DOE Joint Genome Institute (JGI-PGF)"/>
            <person name="Walter F."/>
            <person name="Albersmeier A."/>
            <person name="Kalinowski J."/>
            <person name="Ruckert C."/>
        </authorList>
    </citation>
    <scope>NUCLEOTIDE SEQUENCE</scope>
    <source>
        <strain evidence="2">KCTC 12870</strain>
    </source>
</reference>
<dbReference type="Proteomes" id="UP000642829">
    <property type="component" value="Unassembled WGS sequence"/>
</dbReference>
<keyword evidence="3" id="KW-1185">Reference proteome</keyword>
<accession>A0A8J3DFS3</accession>
<dbReference type="RefSeq" id="WP_189512104.1">
    <property type="nucleotide sequence ID" value="NZ_BMXG01000004.1"/>
</dbReference>